<organism evidence="2 3">
    <name type="scientific">Enhygromyxa salina</name>
    <dbReference type="NCBI Taxonomy" id="215803"/>
    <lineage>
        <taxon>Bacteria</taxon>
        <taxon>Pseudomonadati</taxon>
        <taxon>Myxococcota</taxon>
        <taxon>Polyangia</taxon>
        <taxon>Nannocystales</taxon>
        <taxon>Nannocystaceae</taxon>
        <taxon>Enhygromyxa</taxon>
    </lineage>
</organism>
<accession>A0A2S9XD45</accession>
<proteinExistence type="predicted"/>
<dbReference type="EMBL" id="PVNK01000268">
    <property type="protein sequence ID" value="PRP90794.1"/>
    <property type="molecule type" value="Genomic_DNA"/>
</dbReference>
<dbReference type="AlphaFoldDB" id="A0A2S9XD45"/>
<feature type="region of interest" description="Disordered" evidence="1">
    <location>
        <begin position="8"/>
        <end position="27"/>
    </location>
</feature>
<protein>
    <submittedName>
        <fullName evidence="2">Uncharacterized protein</fullName>
    </submittedName>
</protein>
<sequence>MFAVPITVASAGPPPAPPSSTQAEGEDALPPAIVDAPSGFWLSVELIGPRGAQIDAARALAQPPVVDALPRGGAPPPGELVGRVDTLDQALTWVNANSFAAVSDNGDATAVPGGRLYADHGLFLTALVVTAEVIGGAQPYAWPPAGALPLPPDVDWQPASLAVARAPVFAAPSPSLPPASERYQVVDLDDSLWLLESQDRCEDPGLSSVPPTCLRWARILVRRGERFFGGWVPAAHVIPDSAWVGGPGERRFALLPGHRGHDEVGFVLLEQRGERREGPVGLVQAHAGDTWPAASVEVLGEELVVLIAGQPALTRHISADPLAP</sequence>
<name>A0A2S9XD45_9BACT</name>
<evidence type="ECO:0000313" key="3">
    <source>
        <dbReference type="Proteomes" id="UP000237968"/>
    </source>
</evidence>
<gene>
    <name evidence="2" type="ORF">ENSA5_61140</name>
</gene>
<keyword evidence="3" id="KW-1185">Reference proteome</keyword>
<evidence type="ECO:0000256" key="1">
    <source>
        <dbReference type="SAM" id="MobiDB-lite"/>
    </source>
</evidence>
<comment type="caution">
    <text evidence="2">The sequence shown here is derived from an EMBL/GenBank/DDBJ whole genome shotgun (WGS) entry which is preliminary data.</text>
</comment>
<dbReference type="Proteomes" id="UP000237968">
    <property type="component" value="Unassembled WGS sequence"/>
</dbReference>
<reference evidence="2 3" key="1">
    <citation type="submission" date="2018-03" db="EMBL/GenBank/DDBJ databases">
        <title>Draft Genome Sequences of the Obligatory Marine Myxobacteria Enhygromyxa salina SWB005.</title>
        <authorList>
            <person name="Poehlein A."/>
            <person name="Moghaddam J.A."/>
            <person name="Harms H."/>
            <person name="Alanjari M."/>
            <person name="Koenig G.M."/>
            <person name="Daniel R."/>
            <person name="Schaeberle T.F."/>
        </authorList>
    </citation>
    <scope>NUCLEOTIDE SEQUENCE [LARGE SCALE GENOMIC DNA]</scope>
    <source>
        <strain evidence="2 3">SWB005</strain>
    </source>
</reference>
<evidence type="ECO:0000313" key="2">
    <source>
        <dbReference type="EMBL" id="PRP90794.1"/>
    </source>
</evidence>